<evidence type="ECO:0000313" key="1">
    <source>
        <dbReference type="EMBL" id="ACM07215.1"/>
    </source>
</evidence>
<evidence type="ECO:0000313" key="2">
    <source>
        <dbReference type="Proteomes" id="UP000000447"/>
    </source>
</evidence>
<dbReference type="EMBL" id="CP001276">
    <property type="protein sequence ID" value="ACM07215.1"/>
    <property type="molecule type" value="Genomic_DNA"/>
</dbReference>
<name>B9L4M8_THERP</name>
<proteinExistence type="predicted"/>
<dbReference type="KEGG" id="tro:trd_A0742"/>
<keyword evidence="2" id="KW-1185">Reference proteome</keyword>
<gene>
    <name evidence="1" type="ordered locus">trd_A0742</name>
</gene>
<keyword evidence="1" id="KW-0614">Plasmid</keyword>
<dbReference type="RefSeq" id="WP_012643202.1">
    <property type="nucleotide sequence ID" value="NC_011961.1"/>
</dbReference>
<sequence length="143" mass="16272">MTVGREQPRALLSRIDQHPERREELRCHVLAQELLALPAVVAQQGDRLDRVEGVPLDCAMRWLAASRERRPDFLRRLLAAAERLAATFHEVDYQDERMAWQEERTGSTSAWSRTTRSWLIWGNPLSGPSASGSHCAARSAGRW</sequence>
<dbReference type="AlphaFoldDB" id="B9L4M8"/>
<reference evidence="1 2" key="1">
    <citation type="journal article" date="2009" name="PLoS ONE">
        <title>Complete genome sequence of the aerobic CO-oxidizing thermophile Thermomicrobium roseum.</title>
        <authorList>
            <person name="Wu D."/>
            <person name="Raymond J."/>
            <person name="Wu M."/>
            <person name="Chatterji S."/>
            <person name="Ren Q."/>
            <person name="Graham J.E."/>
            <person name="Bryant D.A."/>
            <person name="Robb F."/>
            <person name="Colman A."/>
            <person name="Tallon L.J."/>
            <person name="Badger J.H."/>
            <person name="Madupu R."/>
            <person name="Ward N.L."/>
            <person name="Eisen J.A."/>
        </authorList>
    </citation>
    <scope>NUCLEOTIDE SEQUENCE [LARGE SCALE GENOMIC DNA]</scope>
    <source>
        <strain evidence="2">ATCC 27502 / DSM 5159 / P-2</strain>
        <plasmid evidence="1">unnamed</plasmid>
    </source>
</reference>
<protein>
    <submittedName>
        <fullName evidence="1">Uncharacterized protein</fullName>
    </submittedName>
</protein>
<accession>B9L4M8</accession>
<dbReference type="Proteomes" id="UP000000447">
    <property type="component" value="Plasmid unnamed"/>
</dbReference>
<organism evidence="1 2">
    <name type="scientific">Thermomicrobium roseum (strain ATCC 27502 / DSM 5159 / P-2)</name>
    <dbReference type="NCBI Taxonomy" id="309801"/>
    <lineage>
        <taxon>Bacteria</taxon>
        <taxon>Pseudomonadati</taxon>
        <taxon>Thermomicrobiota</taxon>
        <taxon>Thermomicrobia</taxon>
        <taxon>Thermomicrobiales</taxon>
        <taxon>Thermomicrobiaceae</taxon>
        <taxon>Thermomicrobium</taxon>
    </lineage>
</organism>
<dbReference type="HOGENOM" id="CLU_1805263_0_0_0"/>
<geneLocation type="plasmid" evidence="2">
    <name>Tros</name>
</geneLocation>